<keyword evidence="4" id="KW-0132">Cell division</keyword>
<gene>
    <name evidence="4" type="ORF">FHX64_002335</name>
</gene>
<evidence type="ECO:0000313" key="5">
    <source>
        <dbReference type="Proteomes" id="UP000544222"/>
    </source>
</evidence>
<dbReference type="GO" id="GO:0051301">
    <property type="term" value="P:cell division"/>
    <property type="evidence" value="ECO:0007669"/>
    <property type="project" value="UniProtKB-KW"/>
</dbReference>
<sequence length="549" mass="64275">MKRAILLMVSVFIMHLVDARSGIDSLLHVLDQTIDNHAIYDQQKEAKLHHLKELLKMAPSDELRYNLCGQLFDEYKTYISDSALNYARLKLQIAEKLQDQNKLNDARLNLASIMGTVGMYNEALDIVKSVNIRYSPDLKAYYFYIYRTIYGYLADYAVSSQEKARYDYLTANYRDSLLITNPPQSSPYIMVRSDQLIVNHQYDQALKLLLPYFPTIANDNHNRAIIAYSISQAYRGKRERELEEQWLAISAIYDLRSDNKEYISLRSLAYLLYEDKEIDRAYKYIKRSLQDALFCNARLRTIEISQMIPIIDKAYQSEITARQRQLVLFLISISFLSLILLVVLFLLYRQMKKLNKARKDLSKANDRLNDLNHELFSTNEQLKEANTTLSEANLIKEEYIGRYMDQCSAYIDKLDNYRRLLNKTATAGKMDDLLHAIKSKQFIEDELTEFYANFDTTFLQLFPSFVEEFNNLLVDNERITLKQGEHLNTELRIFALIRLGITDSVKISHFLRYSLSTIYNYRTKFRNKASGPRDEFEIKVMQIGTKNTL</sequence>
<dbReference type="Proteomes" id="UP000544222">
    <property type="component" value="Unassembled WGS sequence"/>
</dbReference>
<feature type="transmembrane region" description="Helical" evidence="2">
    <location>
        <begin position="326"/>
        <end position="348"/>
    </location>
</feature>
<keyword evidence="4" id="KW-0131">Cell cycle</keyword>
<reference evidence="4 5" key="1">
    <citation type="submission" date="2020-08" db="EMBL/GenBank/DDBJ databases">
        <title>Genomic Encyclopedia of Type Strains, Phase IV (KMG-IV): sequencing the most valuable type-strain genomes for metagenomic binning, comparative biology and taxonomic classification.</title>
        <authorList>
            <person name="Goeker M."/>
        </authorList>
    </citation>
    <scope>NUCLEOTIDE SEQUENCE [LARGE SCALE GENOMIC DNA]</scope>
    <source>
        <strain evidence="4 5">DSM 27471</strain>
    </source>
</reference>
<dbReference type="InterPro" id="IPR045957">
    <property type="entry name" value="DUF6377"/>
</dbReference>
<evidence type="ECO:0000256" key="2">
    <source>
        <dbReference type="SAM" id="Phobius"/>
    </source>
</evidence>
<protein>
    <submittedName>
        <fullName evidence="4">Cell division protein FtsB</fullName>
    </submittedName>
</protein>
<keyword evidence="2" id="KW-1133">Transmembrane helix</keyword>
<dbReference type="AlphaFoldDB" id="A0A7W5DSA3"/>
<keyword evidence="2" id="KW-0472">Membrane</keyword>
<accession>A0A7W5DSA3</accession>
<dbReference type="Pfam" id="PF19904">
    <property type="entry name" value="DUF6377"/>
    <property type="match status" value="1"/>
</dbReference>
<dbReference type="RefSeq" id="WP_183413920.1">
    <property type="nucleotide sequence ID" value="NZ_JACHYB010000002.1"/>
</dbReference>
<keyword evidence="5" id="KW-1185">Reference proteome</keyword>
<dbReference type="EMBL" id="JACHYB010000002">
    <property type="protein sequence ID" value="MBB3188137.1"/>
    <property type="molecule type" value="Genomic_DNA"/>
</dbReference>
<comment type="caution">
    <text evidence="4">The sequence shown here is derived from an EMBL/GenBank/DDBJ whole genome shotgun (WGS) entry which is preliminary data.</text>
</comment>
<evidence type="ECO:0000256" key="1">
    <source>
        <dbReference type="SAM" id="Coils"/>
    </source>
</evidence>
<name>A0A7W5DSA3_9PORP</name>
<keyword evidence="1" id="KW-0175">Coiled coil</keyword>
<proteinExistence type="predicted"/>
<evidence type="ECO:0000259" key="3">
    <source>
        <dbReference type="Pfam" id="PF19904"/>
    </source>
</evidence>
<feature type="domain" description="DUF6377" evidence="3">
    <location>
        <begin position="254"/>
        <end position="508"/>
    </location>
</feature>
<feature type="coiled-coil region" evidence="1">
    <location>
        <begin position="351"/>
        <end position="388"/>
    </location>
</feature>
<evidence type="ECO:0000313" key="4">
    <source>
        <dbReference type="EMBL" id="MBB3188137.1"/>
    </source>
</evidence>
<organism evidence="4 5">
    <name type="scientific">Microbacter margulisiae</name>
    <dbReference type="NCBI Taxonomy" id="1350067"/>
    <lineage>
        <taxon>Bacteria</taxon>
        <taxon>Pseudomonadati</taxon>
        <taxon>Bacteroidota</taxon>
        <taxon>Bacteroidia</taxon>
        <taxon>Bacteroidales</taxon>
        <taxon>Porphyromonadaceae</taxon>
        <taxon>Microbacter</taxon>
    </lineage>
</organism>
<keyword evidence="2" id="KW-0812">Transmembrane</keyword>